<evidence type="ECO:0000313" key="4">
    <source>
        <dbReference type="EMBL" id="PXY44294.1"/>
    </source>
</evidence>
<dbReference type="NCBIfam" id="TIGR04183">
    <property type="entry name" value="Por_Secre_tail"/>
    <property type="match status" value="1"/>
</dbReference>
<dbReference type="OrthoDB" id="6395291at2"/>
<name>A0A2V4CE09_9FLAO</name>
<comment type="caution">
    <text evidence="4">The sequence shown here is derived from an EMBL/GenBank/DDBJ whole genome shotgun (WGS) entry which is preliminary data.</text>
</comment>
<evidence type="ECO:0000256" key="1">
    <source>
        <dbReference type="ARBA" id="ARBA00022729"/>
    </source>
</evidence>
<keyword evidence="1 2" id="KW-0732">Signal</keyword>
<dbReference type="EMBL" id="QJHL01000004">
    <property type="protein sequence ID" value="PXY44294.1"/>
    <property type="molecule type" value="Genomic_DNA"/>
</dbReference>
<organism evidence="4 5">
    <name type="scientific">Flavobacterium hydrophilum</name>
    <dbReference type="NCBI Taxonomy" id="2211445"/>
    <lineage>
        <taxon>Bacteria</taxon>
        <taxon>Pseudomonadati</taxon>
        <taxon>Bacteroidota</taxon>
        <taxon>Flavobacteriia</taxon>
        <taxon>Flavobacteriales</taxon>
        <taxon>Flavobacteriaceae</taxon>
        <taxon>Flavobacterium</taxon>
    </lineage>
</organism>
<dbReference type="RefSeq" id="WP_110347989.1">
    <property type="nucleotide sequence ID" value="NZ_QJHL01000004.1"/>
</dbReference>
<evidence type="ECO:0000259" key="3">
    <source>
        <dbReference type="Pfam" id="PF18962"/>
    </source>
</evidence>
<feature type="chain" id="PRO_5016064406" description="Secretion system C-terminal sorting domain-containing protein" evidence="2">
    <location>
        <begin position="20"/>
        <end position="256"/>
    </location>
</feature>
<protein>
    <recommendedName>
        <fullName evidence="3">Secretion system C-terminal sorting domain-containing protein</fullName>
    </recommendedName>
</protein>
<dbReference type="Pfam" id="PF18962">
    <property type="entry name" value="Por_Secre_tail"/>
    <property type="match status" value="1"/>
</dbReference>
<feature type="signal peptide" evidence="2">
    <location>
        <begin position="1"/>
        <end position="19"/>
    </location>
</feature>
<evidence type="ECO:0000256" key="2">
    <source>
        <dbReference type="SAM" id="SignalP"/>
    </source>
</evidence>
<proteinExistence type="predicted"/>
<dbReference type="InterPro" id="IPR026444">
    <property type="entry name" value="Secre_tail"/>
</dbReference>
<gene>
    <name evidence="4" type="ORF">DMB68_17900</name>
</gene>
<sequence length="256" mass="28709">MIKNFTITALLLMSSVSFSQVTFEQSYTIAQDEGGDQTYFFNTETGSYHYAFDENNVLKIYTDSHTVFATINLPVDAGYSVNNLYLFSDKLFNSDNLIEFLLVTSSNSSGTYKMRLLNQNGTVLQELGDKNEALIVKTVSNNYKLITEKGYSVSNSYFTAKDVYALTGTLGTNQANMLSKKSIAYPNPVKDILNVTNPSNKTENTDIKIYSTTGKLVLEKNISNEKEDFIKLDVSALQSGVYVYRINELNSKFIKE</sequence>
<feature type="domain" description="Secretion system C-terminal sorting" evidence="3">
    <location>
        <begin position="185"/>
        <end position="254"/>
    </location>
</feature>
<keyword evidence="5" id="KW-1185">Reference proteome</keyword>
<accession>A0A2V4CE09</accession>
<evidence type="ECO:0000313" key="5">
    <source>
        <dbReference type="Proteomes" id="UP000247681"/>
    </source>
</evidence>
<dbReference type="AlphaFoldDB" id="A0A2V4CE09"/>
<dbReference type="Proteomes" id="UP000247681">
    <property type="component" value="Unassembled WGS sequence"/>
</dbReference>
<reference evidence="4 5" key="1">
    <citation type="submission" date="2018-05" db="EMBL/GenBank/DDBJ databases">
        <title>Flavobacterium sp. strain IMCC34758, incomplete genome.</title>
        <authorList>
            <person name="Joung Y."/>
        </authorList>
    </citation>
    <scope>NUCLEOTIDE SEQUENCE [LARGE SCALE GENOMIC DNA]</scope>
    <source>
        <strain evidence="4 5">IMCC34758</strain>
    </source>
</reference>